<dbReference type="EMBL" id="CAJNXB010000168">
    <property type="protein sequence ID" value="CAF3032589.1"/>
    <property type="molecule type" value="Genomic_DNA"/>
</dbReference>
<keyword evidence="4 6" id="KW-0472">Membrane</keyword>
<feature type="compositionally biased region" description="Polar residues" evidence="5">
    <location>
        <begin position="493"/>
        <end position="503"/>
    </location>
</feature>
<dbReference type="AlphaFoldDB" id="A0A817LLJ5"/>
<dbReference type="InterPro" id="IPR017452">
    <property type="entry name" value="GPCR_Rhodpsn_7TM"/>
</dbReference>
<dbReference type="Proteomes" id="UP000663825">
    <property type="component" value="Unassembled WGS sequence"/>
</dbReference>
<dbReference type="InterPro" id="IPR052954">
    <property type="entry name" value="GPCR-Ligand_Int"/>
</dbReference>
<dbReference type="SUPFAM" id="SSF81321">
    <property type="entry name" value="Family A G protein-coupled receptor-like"/>
    <property type="match status" value="2"/>
</dbReference>
<accession>A0A817LLJ5</accession>
<feature type="transmembrane region" description="Helical" evidence="6">
    <location>
        <begin position="414"/>
        <end position="433"/>
    </location>
</feature>
<evidence type="ECO:0000313" key="8">
    <source>
        <dbReference type="EMBL" id="CAF3032589.1"/>
    </source>
</evidence>
<dbReference type="Proteomes" id="UP000663851">
    <property type="component" value="Unassembled WGS sequence"/>
</dbReference>
<evidence type="ECO:0000313" key="14">
    <source>
        <dbReference type="EMBL" id="CAF4263354.1"/>
    </source>
</evidence>
<evidence type="ECO:0000313" key="11">
    <source>
        <dbReference type="EMBL" id="CAF3529151.1"/>
    </source>
</evidence>
<name>A0A817LLJ5_9BILA</name>
<organism evidence="8 18">
    <name type="scientific">Rotaria socialis</name>
    <dbReference type="NCBI Taxonomy" id="392032"/>
    <lineage>
        <taxon>Eukaryota</taxon>
        <taxon>Metazoa</taxon>
        <taxon>Spiralia</taxon>
        <taxon>Gnathifera</taxon>
        <taxon>Rotifera</taxon>
        <taxon>Eurotatoria</taxon>
        <taxon>Bdelloidea</taxon>
        <taxon>Philodinida</taxon>
        <taxon>Philodinidae</taxon>
        <taxon>Rotaria</taxon>
    </lineage>
</organism>
<evidence type="ECO:0000256" key="2">
    <source>
        <dbReference type="ARBA" id="ARBA00022692"/>
    </source>
</evidence>
<feature type="transmembrane region" description="Helical" evidence="6">
    <location>
        <begin position="374"/>
        <end position="394"/>
    </location>
</feature>
<dbReference type="Proteomes" id="UP000663833">
    <property type="component" value="Unassembled WGS sequence"/>
</dbReference>
<dbReference type="EMBL" id="CAJNYU010002702">
    <property type="protein sequence ID" value="CAF3587945.1"/>
    <property type="molecule type" value="Genomic_DNA"/>
</dbReference>
<keyword evidence="19" id="KW-1185">Reference proteome</keyword>
<evidence type="ECO:0000313" key="9">
    <source>
        <dbReference type="EMBL" id="CAF3478735.1"/>
    </source>
</evidence>
<dbReference type="PANTHER" id="PTHR46641">
    <property type="entry name" value="FMRFAMIDE RECEPTOR-RELATED"/>
    <property type="match status" value="1"/>
</dbReference>
<dbReference type="OrthoDB" id="10031049at2759"/>
<dbReference type="EMBL" id="CAJNYT010003124">
    <property type="protein sequence ID" value="CAF3529151.1"/>
    <property type="molecule type" value="Genomic_DNA"/>
</dbReference>
<dbReference type="Proteomes" id="UP000663872">
    <property type="component" value="Unassembled WGS sequence"/>
</dbReference>
<dbReference type="GO" id="GO:0004930">
    <property type="term" value="F:G protein-coupled receptor activity"/>
    <property type="evidence" value="ECO:0007669"/>
    <property type="project" value="InterPro"/>
</dbReference>
<dbReference type="EMBL" id="CAJNYV010002435">
    <property type="protein sequence ID" value="CAF3478735.1"/>
    <property type="molecule type" value="Genomic_DNA"/>
</dbReference>
<evidence type="ECO:0000313" key="19">
    <source>
        <dbReference type="Proteomes" id="UP000663873"/>
    </source>
</evidence>
<dbReference type="Proteomes" id="UP000663862">
    <property type="component" value="Unassembled WGS sequence"/>
</dbReference>
<feature type="transmembrane region" description="Helical" evidence="6">
    <location>
        <begin position="26"/>
        <end position="47"/>
    </location>
</feature>
<evidence type="ECO:0000313" key="18">
    <source>
        <dbReference type="Proteomes" id="UP000663825"/>
    </source>
</evidence>
<dbReference type="EMBL" id="CAJOBS010000766">
    <property type="protein sequence ID" value="CAF4638729.1"/>
    <property type="molecule type" value="Genomic_DNA"/>
</dbReference>
<keyword evidence="2 6" id="KW-0812">Transmembrane</keyword>
<dbReference type="PANTHER" id="PTHR46641:SF25">
    <property type="entry name" value="CNMAMIDE RECEPTOR-RELATED"/>
    <property type="match status" value="1"/>
</dbReference>
<dbReference type="Proteomes" id="UP000663873">
    <property type="component" value="Unassembled WGS sequence"/>
</dbReference>
<comment type="caution">
    <text evidence="8">The sequence shown here is derived from an EMBL/GenBank/DDBJ whole genome shotgun (WGS) entry which is preliminary data.</text>
</comment>
<dbReference type="Proteomes" id="UP000663838">
    <property type="component" value="Unassembled WGS sequence"/>
</dbReference>
<evidence type="ECO:0000313" key="13">
    <source>
        <dbReference type="EMBL" id="CAF4209194.1"/>
    </source>
</evidence>
<dbReference type="Proteomes" id="UP000663848">
    <property type="component" value="Unassembled WGS sequence"/>
</dbReference>
<evidence type="ECO:0000313" key="10">
    <source>
        <dbReference type="EMBL" id="CAF3502299.1"/>
    </source>
</evidence>
<feature type="transmembrane region" description="Helical" evidence="6">
    <location>
        <begin position="59"/>
        <end position="82"/>
    </location>
</feature>
<protein>
    <recommendedName>
        <fullName evidence="7">G-protein coupled receptors family 1 profile domain-containing protein</fullName>
    </recommendedName>
</protein>
<dbReference type="EMBL" id="CAJOBQ010000012">
    <property type="protein sequence ID" value="CAF4209194.1"/>
    <property type="molecule type" value="Genomic_DNA"/>
</dbReference>
<keyword evidence="3 6" id="KW-1133">Transmembrane helix</keyword>
<dbReference type="EMBL" id="CAJOBP010001722">
    <property type="protein sequence ID" value="CAF4306463.1"/>
    <property type="molecule type" value="Genomic_DNA"/>
</dbReference>
<evidence type="ECO:0000256" key="3">
    <source>
        <dbReference type="ARBA" id="ARBA00022989"/>
    </source>
</evidence>
<feature type="region of interest" description="Disordered" evidence="5">
    <location>
        <begin position="493"/>
        <end position="517"/>
    </location>
</feature>
<dbReference type="EMBL" id="CAJOBR010003658">
    <property type="protein sequence ID" value="CAF4747144.1"/>
    <property type="molecule type" value="Genomic_DNA"/>
</dbReference>
<dbReference type="PROSITE" id="PS50262">
    <property type="entry name" value="G_PROTEIN_RECEP_F1_2"/>
    <property type="match status" value="1"/>
</dbReference>
<feature type="domain" description="G-protein coupled receptors family 1 profile" evidence="7">
    <location>
        <begin position="38"/>
        <end position="431"/>
    </location>
</feature>
<dbReference type="Gene3D" id="1.20.1070.10">
    <property type="entry name" value="Rhodopsin 7-helix transmembrane proteins"/>
    <property type="match status" value="2"/>
</dbReference>
<feature type="transmembrane region" description="Helical" evidence="6">
    <location>
        <begin position="324"/>
        <end position="346"/>
    </location>
</feature>
<dbReference type="Pfam" id="PF00001">
    <property type="entry name" value="7tm_1"/>
    <property type="match status" value="1"/>
</dbReference>
<dbReference type="Proteomes" id="UP000663865">
    <property type="component" value="Unassembled WGS sequence"/>
</dbReference>
<evidence type="ECO:0000313" key="16">
    <source>
        <dbReference type="EMBL" id="CAF4638729.1"/>
    </source>
</evidence>
<sequence length="517" mass="59377">MTESPQTASVLSSASVFGVDPHLVRYGSIFLLIVGTFGNVLSFIIFSHGTLRKSSTFRYLAILSLMDLLVLYSGLLDLFLTIEYGVAFSLRNLNPITCRLHTFITYWSQHSSSWILSFISVDRAVATNCIQFARKFCTPRSAEYIVACILVIIALLNCHELAYLRLQDKDPMDLVMNTNEHTTLSPLHFNLSTQFSFTSTYFDINNIHNNSNNGSDDSRQMQQKRNLESAFFLPSICNNARWNFLCSREKRDLSPSPSSSSSSPSMSNRFLYPSLATAIPNVTTNALLFYSSTTSLTVRQCAALKGSRYEYFWDHVWEWVDVCLYALIPFTVMSIGTFLIVYRVYYQQRRVFRTRRSGKNSHAIGATPNKAKSLFYLLFTLNLLYFILVSPVVFVTTILFRDPNEEVAYPRFKAIIYLMQYCNHSLNFIFYGITSPPYRRTLCEWFKIIIPYLPQCCQGTIRRRSKAIQTRLPTRVQTVASQQIRLLIDNDQPNLTQEPMNGTKQHREKESISLIPR</sequence>
<evidence type="ECO:0000313" key="12">
    <source>
        <dbReference type="EMBL" id="CAF3587945.1"/>
    </source>
</evidence>
<evidence type="ECO:0000256" key="4">
    <source>
        <dbReference type="ARBA" id="ARBA00023136"/>
    </source>
</evidence>
<proteinExistence type="predicted"/>
<evidence type="ECO:0000313" key="15">
    <source>
        <dbReference type="EMBL" id="CAF4306463.1"/>
    </source>
</evidence>
<evidence type="ECO:0000256" key="5">
    <source>
        <dbReference type="SAM" id="MobiDB-lite"/>
    </source>
</evidence>
<dbReference type="EMBL" id="CAJOBO010000637">
    <property type="protein sequence ID" value="CAF4263354.1"/>
    <property type="molecule type" value="Genomic_DNA"/>
</dbReference>
<gene>
    <name evidence="12" type="ORF">FME351_LOCUS21301</name>
    <name evidence="11" type="ORF">GRG538_LOCUS19169</name>
    <name evidence="14" type="ORF">HFQ381_LOCUS11200</name>
    <name evidence="9" type="ORF">KIK155_LOCUS14348</name>
    <name evidence="10" type="ORF">LUA448_LOCUS25374</name>
    <name evidence="17" type="ORF">QYT958_LOCUS20736</name>
    <name evidence="8" type="ORF">TIS948_LOCUS3067</name>
    <name evidence="16" type="ORF">TOA249_LOCUS13123</name>
    <name evidence="13" type="ORF">TSG867_LOCUS589</name>
    <name evidence="15" type="ORF">UJA718_LOCUS12978</name>
</gene>
<feature type="transmembrane region" description="Helical" evidence="6">
    <location>
        <begin position="144"/>
        <end position="164"/>
    </location>
</feature>
<dbReference type="InterPro" id="IPR000276">
    <property type="entry name" value="GPCR_Rhodpsn"/>
</dbReference>
<dbReference type="PRINTS" id="PR00237">
    <property type="entry name" value="GPCRRHODOPSN"/>
</dbReference>
<reference evidence="8" key="1">
    <citation type="submission" date="2021-02" db="EMBL/GenBank/DDBJ databases">
        <authorList>
            <person name="Nowell W R."/>
        </authorList>
    </citation>
    <scope>NUCLEOTIDE SEQUENCE</scope>
</reference>
<evidence type="ECO:0000313" key="17">
    <source>
        <dbReference type="EMBL" id="CAF4747144.1"/>
    </source>
</evidence>
<evidence type="ECO:0000259" key="7">
    <source>
        <dbReference type="PROSITE" id="PS50262"/>
    </source>
</evidence>
<dbReference type="GO" id="GO:0016020">
    <property type="term" value="C:membrane"/>
    <property type="evidence" value="ECO:0007669"/>
    <property type="project" value="UniProtKB-SubCell"/>
</dbReference>
<comment type="subcellular location">
    <subcellularLocation>
        <location evidence="1">Membrane</location>
    </subcellularLocation>
</comment>
<feature type="transmembrane region" description="Helical" evidence="6">
    <location>
        <begin position="270"/>
        <end position="290"/>
    </location>
</feature>
<dbReference type="EMBL" id="CAJNYD010003364">
    <property type="protein sequence ID" value="CAF3502299.1"/>
    <property type="molecule type" value="Genomic_DNA"/>
</dbReference>
<evidence type="ECO:0000256" key="1">
    <source>
        <dbReference type="ARBA" id="ARBA00004370"/>
    </source>
</evidence>
<dbReference type="Proteomes" id="UP000663869">
    <property type="component" value="Unassembled WGS sequence"/>
</dbReference>
<evidence type="ECO:0000256" key="6">
    <source>
        <dbReference type="SAM" id="Phobius"/>
    </source>
</evidence>